<accession>A0A6A4F3C3</accession>
<dbReference type="AlphaFoldDB" id="A0A6A4F3C3"/>
<proteinExistence type="predicted"/>
<dbReference type="Proteomes" id="UP000434957">
    <property type="component" value="Unassembled WGS sequence"/>
</dbReference>
<feature type="chain" id="PRO_5025585573" description="Secreted protein" evidence="1">
    <location>
        <begin position="17"/>
        <end position="70"/>
    </location>
</feature>
<gene>
    <name evidence="2" type="ORF">PR003_g11336</name>
</gene>
<comment type="caution">
    <text evidence="2">The sequence shown here is derived from an EMBL/GenBank/DDBJ whole genome shotgun (WGS) entry which is preliminary data.</text>
</comment>
<protein>
    <recommendedName>
        <fullName evidence="4">Secreted protein</fullName>
    </recommendedName>
</protein>
<evidence type="ECO:0000313" key="3">
    <source>
        <dbReference type="Proteomes" id="UP000434957"/>
    </source>
</evidence>
<organism evidence="2 3">
    <name type="scientific">Phytophthora rubi</name>
    <dbReference type="NCBI Taxonomy" id="129364"/>
    <lineage>
        <taxon>Eukaryota</taxon>
        <taxon>Sar</taxon>
        <taxon>Stramenopiles</taxon>
        <taxon>Oomycota</taxon>
        <taxon>Peronosporomycetes</taxon>
        <taxon>Peronosporales</taxon>
        <taxon>Peronosporaceae</taxon>
        <taxon>Phytophthora</taxon>
    </lineage>
</organism>
<evidence type="ECO:0000313" key="2">
    <source>
        <dbReference type="EMBL" id="KAE9338772.1"/>
    </source>
</evidence>
<feature type="signal peptide" evidence="1">
    <location>
        <begin position="1"/>
        <end position="16"/>
    </location>
</feature>
<name>A0A6A4F3C3_9STRA</name>
<keyword evidence="1" id="KW-0732">Signal</keyword>
<reference evidence="2 3" key="1">
    <citation type="submission" date="2018-08" db="EMBL/GenBank/DDBJ databases">
        <title>Genomic investigation of the strawberry pathogen Phytophthora fragariae indicates pathogenicity is determined by transcriptional variation in three key races.</title>
        <authorList>
            <person name="Adams T.M."/>
            <person name="Armitage A.D."/>
            <person name="Sobczyk M.K."/>
            <person name="Bates H.J."/>
            <person name="Dunwell J.M."/>
            <person name="Nellist C.F."/>
            <person name="Harrison R.J."/>
        </authorList>
    </citation>
    <scope>NUCLEOTIDE SEQUENCE [LARGE SCALE GENOMIC DNA]</scope>
    <source>
        <strain evidence="2 3">SCRP333</strain>
    </source>
</reference>
<evidence type="ECO:0000256" key="1">
    <source>
        <dbReference type="SAM" id="SignalP"/>
    </source>
</evidence>
<dbReference type="EMBL" id="QXFT01000650">
    <property type="protein sequence ID" value="KAE9338772.1"/>
    <property type="molecule type" value="Genomic_DNA"/>
</dbReference>
<sequence length="70" mass="8020">MICFGIVLFLFGRAGSERRSTVAGWRLLRSRTDRQGLPTLRNPVKRWVQNVFQSFLVVLVRDEGGPWSSV</sequence>
<evidence type="ECO:0008006" key="4">
    <source>
        <dbReference type="Google" id="ProtNLM"/>
    </source>
</evidence>
<keyword evidence="3" id="KW-1185">Reference proteome</keyword>